<keyword evidence="2" id="KW-0812">Transmembrane</keyword>
<feature type="transmembrane region" description="Helical" evidence="2">
    <location>
        <begin position="135"/>
        <end position="153"/>
    </location>
</feature>
<gene>
    <name evidence="3" type="ORF">VKT23_016859</name>
</gene>
<name>A0ABR1IV79_9AGAR</name>
<evidence type="ECO:0000313" key="3">
    <source>
        <dbReference type="EMBL" id="KAK7440783.1"/>
    </source>
</evidence>
<dbReference type="Pfam" id="PF06687">
    <property type="entry name" value="SUR7"/>
    <property type="match status" value="1"/>
</dbReference>
<comment type="caution">
    <text evidence="3">The sequence shown here is derived from an EMBL/GenBank/DDBJ whole genome shotgun (WGS) entry which is preliminary data.</text>
</comment>
<evidence type="ECO:0000313" key="4">
    <source>
        <dbReference type="Proteomes" id="UP001498398"/>
    </source>
</evidence>
<accession>A0ABR1IV79</accession>
<keyword evidence="2" id="KW-0472">Membrane</keyword>
<evidence type="ECO:0000256" key="2">
    <source>
        <dbReference type="SAM" id="Phobius"/>
    </source>
</evidence>
<dbReference type="InterPro" id="IPR009571">
    <property type="entry name" value="SUR7/Rim9-like_fungi"/>
</dbReference>
<keyword evidence="2" id="KW-1133">Transmembrane helix</keyword>
<dbReference type="Proteomes" id="UP001498398">
    <property type="component" value="Unassembled WGS sequence"/>
</dbReference>
<dbReference type="EMBL" id="JBANRG010000066">
    <property type="protein sequence ID" value="KAK7440783.1"/>
    <property type="molecule type" value="Genomic_DNA"/>
</dbReference>
<keyword evidence="4" id="KW-1185">Reference proteome</keyword>
<dbReference type="PANTHER" id="PTHR28013:SF4">
    <property type="entry name" value="MARVEL DOMAIN-CONTAINING PROTEIN"/>
    <property type="match status" value="1"/>
</dbReference>
<sequence>MSRKFLIPGIILLFVAFVLSFLTSISLPTLRALDIVRINTDVGNRVVIAPEDAVKDVRFGIWGICNYDFNDEHHCIRTGHGYEYRLRSFDNSASITIGSSWTRGLAVHPVAAGATFIALCLSFSSYLLPAWIMSFLAAFLTLLAFVIDIALYVHVHSNVGDVSDALKAHVAPGFWLTFVSLLFTLFAGCTIFVGRRKMAGSSPSYPSMSKGSSGFFSRFRK</sequence>
<protein>
    <recommendedName>
        <fullName evidence="5">Pali-domain-containing protein</fullName>
    </recommendedName>
</protein>
<dbReference type="Gene3D" id="1.20.140.150">
    <property type="match status" value="1"/>
</dbReference>
<reference evidence="3 4" key="1">
    <citation type="submission" date="2024-01" db="EMBL/GenBank/DDBJ databases">
        <title>A draft genome for the cacao thread blight pathogen Marasmiellus scandens.</title>
        <authorList>
            <person name="Baruah I.K."/>
            <person name="Leung J."/>
            <person name="Bukari Y."/>
            <person name="Amoako-Attah I."/>
            <person name="Meinhardt L.W."/>
            <person name="Bailey B.A."/>
            <person name="Cohen S.P."/>
        </authorList>
    </citation>
    <scope>NUCLEOTIDE SEQUENCE [LARGE SCALE GENOMIC DNA]</scope>
    <source>
        <strain evidence="3 4">GH-19</strain>
    </source>
</reference>
<feature type="region of interest" description="Disordered" evidence="1">
    <location>
        <begin position="199"/>
        <end position="221"/>
    </location>
</feature>
<evidence type="ECO:0000256" key="1">
    <source>
        <dbReference type="SAM" id="MobiDB-lite"/>
    </source>
</evidence>
<feature type="compositionally biased region" description="Low complexity" evidence="1">
    <location>
        <begin position="200"/>
        <end position="221"/>
    </location>
</feature>
<proteinExistence type="predicted"/>
<organism evidence="3 4">
    <name type="scientific">Marasmiellus scandens</name>
    <dbReference type="NCBI Taxonomy" id="2682957"/>
    <lineage>
        <taxon>Eukaryota</taxon>
        <taxon>Fungi</taxon>
        <taxon>Dikarya</taxon>
        <taxon>Basidiomycota</taxon>
        <taxon>Agaricomycotina</taxon>
        <taxon>Agaricomycetes</taxon>
        <taxon>Agaricomycetidae</taxon>
        <taxon>Agaricales</taxon>
        <taxon>Marasmiineae</taxon>
        <taxon>Omphalotaceae</taxon>
        <taxon>Marasmiellus</taxon>
    </lineage>
</organism>
<feature type="transmembrane region" description="Helical" evidence="2">
    <location>
        <begin position="106"/>
        <end position="128"/>
    </location>
</feature>
<dbReference type="PANTHER" id="PTHR28013">
    <property type="entry name" value="PROTEIN DCV1-RELATED"/>
    <property type="match status" value="1"/>
</dbReference>
<dbReference type="InterPro" id="IPR051380">
    <property type="entry name" value="pH-response_reg_palI/RIM9"/>
</dbReference>
<feature type="transmembrane region" description="Helical" evidence="2">
    <location>
        <begin position="173"/>
        <end position="194"/>
    </location>
</feature>
<evidence type="ECO:0008006" key="5">
    <source>
        <dbReference type="Google" id="ProtNLM"/>
    </source>
</evidence>